<dbReference type="SMART" id="SM00316">
    <property type="entry name" value="S1"/>
    <property type="match status" value="6"/>
</dbReference>
<keyword evidence="5" id="KW-0687">Ribonucleoprotein</keyword>
<dbReference type="NCBIfam" id="TIGR00717">
    <property type="entry name" value="rpsA"/>
    <property type="match status" value="1"/>
</dbReference>
<dbReference type="InterPro" id="IPR003029">
    <property type="entry name" value="S1_domain"/>
</dbReference>
<feature type="domain" description="S1 motif" evidence="10">
    <location>
        <begin position="130"/>
        <end position="195"/>
    </location>
</feature>
<dbReference type="NCBIfam" id="NF004952">
    <property type="entry name" value="PRK06299.1-2"/>
    <property type="match status" value="1"/>
</dbReference>
<dbReference type="PATRIC" id="fig|673862.3.peg.770"/>
<dbReference type="FunFam" id="2.40.50.140:FF:000103">
    <property type="entry name" value="protein RRP5 homolog"/>
    <property type="match status" value="2"/>
</dbReference>
<dbReference type="STRING" id="673862.BABL1_gene_7"/>
<dbReference type="EMBL" id="HG793133">
    <property type="protein sequence ID" value="CDK30879.1"/>
    <property type="molecule type" value="Genomic_DNA"/>
</dbReference>
<dbReference type="FunFam" id="2.40.50.140:FF:000018">
    <property type="entry name" value="30S ribosomal protein S1"/>
    <property type="match status" value="1"/>
</dbReference>
<dbReference type="GO" id="GO:0005840">
    <property type="term" value="C:ribosome"/>
    <property type="evidence" value="ECO:0007669"/>
    <property type="project" value="UniProtKB-KW"/>
</dbReference>
<keyword evidence="4 11" id="KW-0689">Ribosomal protein</keyword>
<feature type="domain" description="S1 motif" evidence="10">
    <location>
        <begin position="475"/>
        <end position="543"/>
    </location>
</feature>
<dbReference type="InterPro" id="IPR000110">
    <property type="entry name" value="Ribosomal_bS1"/>
</dbReference>
<evidence type="ECO:0000256" key="6">
    <source>
        <dbReference type="ARBA" id="ARBA00025604"/>
    </source>
</evidence>
<dbReference type="PRINTS" id="PR00681">
    <property type="entry name" value="RIBOSOMALS1"/>
</dbReference>
<feature type="domain" description="S1 motif" evidence="10">
    <location>
        <begin position="47"/>
        <end position="112"/>
    </location>
</feature>
<dbReference type="KEGG" id="dpb:BABL1_gene_7"/>
<dbReference type="SUPFAM" id="SSF50249">
    <property type="entry name" value="Nucleic acid-binding proteins"/>
    <property type="match status" value="6"/>
</dbReference>
<evidence type="ECO:0000256" key="4">
    <source>
        <dbReference type="ARBA" id="ARBA00022980"/>
    </source>
</evidence>
<evidence type="ECO:0000256" key="3">
    <source>
        <dbReference type="ARBA" id="ARBA00022884"/>
    </source>
</evidence>
<dbReference type="Pfam" id="PF00575">
    <property type="entry name" value="S1"/>
    <property type="match status" value="6"/>
</dbReference>
<evidence type="ECO:0000256" key="5">
    <source>
        <dbReference type="ARBA" id="ARBA00023274"/>
    </source>
</evidence>
<dbReference type="HOGENOM" id="CLU_015805_2_1_7"/>
<feature type="compositionally biased region" description="Basic and acidic residues" evidence="9">
    <location>
        <begin position="544"/>
        <end position="553"/>
    </location>
</feature>
<dbReference type="GO" id="GO:0003729">
    <property type="term" value="F:mRNA binding"/>
    <property type="evidence" value="ECO:0007669"/>
    <property type="project" value="TreeGrafter"/>
</dbReference>
<feature type="domain" description="S1 motif" evidence="10">
    <location>
        <begin position="388"/>
        <end position="458"/>
    </location>
</feature>
<evidence type="ECO:0000256" key="2">
    <source>
        <dbReference type="ARBA" id="ARBA00022737"/>
    </source>
</evidence>
<dbReference type="GO" id="GO:0003735">
    <property type="term" value="F:structural constituent of ribosome"/>
    <property type="evidence" value="ECO:0007669"/>
    <property type="project" value="InterPro"/>
</dbReference>
<dbReference type="Gene3D" id="2.40.50.140">
    <property type="entry name" value="Nucleic acid-binding proteins"/>
    <property type="match status" value="6"/>
</dbReference>
<keyword evidence="12" id="KW-1185">Reference proteome</keyword>
<dbReference type="RefSeq" id="WP_023792697.1">
    <property type="nucleotide sequence ID" value="NC_023003.1"/>
</dbReference>
<keyword evidence="2" id="KW-0677">Repeat</keyword>
<dbReference type="OrthoDB" id="9804077at2"/>
<accession>V6DH58</accession>
<dbReference type="PROSITE" id="PS50126">
    <property type="entry name" value="S1"/>
    <property type="match status" value="6"/>
</dbReference>
<name>V6DH58_9BACT</name>
<dbReference type="GO" id="GO:1990904">
    <property type="term" value="C:ribonucleoprotein complex"/>
    <property type="evidence" value="ECO:0007669"/>
    <property type="project" value="UniProtKB-KW"/>
</dbReference>
<evidence type="ECO:0000256" key="8">
    <source>
        <dbReference type="ARBA" id="ARBA00035517"/>
    </source>
</evidence>
<dbReference type="InterPro" id="IPR035104">
    <property type="entry name" value="Ribosomal_protein_S1-like"/>
</dbReference>
<feature type="domain" description="S1 motif" evidence="10">
    <location>
        <begin position="301"/>
        <end position="371"/>
    </location>
</feature>
<gene>
    <name evidence="11" type="primary">rpsA</name>
    <name evidence="11" type="ORF">BABL1_gene_7</name>
</gene>
<dbReference type="CDD" id="cd04465">
    <property type="entry name" value="S1_RPS1_repeat_ec2_hs2"/>
    <property type="match status" value="1"/>
</dbReference>
<dbReference type="CDD" id="cd05687">
    <property type="entry name" value="S1_RPS1_repeat_ec1_hs1"/>
    <property type="match status" value="1"/>
</dbReference>
<reference evidence="11 12" key="1">
    <citation type="journal article" date="2015" name="Biol. Direct">
        <title>Babela massiliensis, a representative of a widespread bacterial phylum with unusual adaptations to parasitism in amoebae.</title>
        <authorList>
            <person name="Pagnier I."/>
            <person name="Yutin N."/>
            <person name="Croce O."/>
            <person name="Makarova K.S."/>
            <person name="Wolf Y.I."/>
            <person name="Benamar S."/>
            <person name="Raoult D."/>
            <person name="Koonin E.V."/>
            <person name="La Scola B."/>
        </authorList>
    </citation>
    <scope>NUCLEOTIDE SEQUENCE [LARGE SCALE GENOMIC DNA]</scope>
    <source>
        <strain evidence="12">BABL1</strain>
    </source>
</reference>
<dbReference type="CDD" id="cd05688">
    <property type="entry name" value="S1_RPS1_repeat_ec3"/>
    <property type="match status" value="1"/>
</dbReference>
<evidence type="ECO:0000313" key="12">
    <source>
        <dbReference type="Proteomes" id="UP000018769"/>
    </source>
</evidence>
<sequence>MSKERIKPQQFSKAQAIFSDEELQLSPEQQEELSSLYGRTLDQFKKGNLITGKIIKASPEGVLVDINYKSDGLIPLYEFTDHELKKLQPGSEIEVILDELENNEGNVLLSYEKAKAMKAWSQIIKLFEEGKPVEGVVTHKVKGGLSVDIGVPAFLPGSQIDVQRVTDFDQFVGQVVTANIIKVNQKRGNVIISRRKYLNEQRSESRKKILDLLEVGQVIQGVVKNITNYGVFIDIGGVDGLLHITDMTWGRIAHPSELVRIGETITVKVLSFDKVNEKISLGLKQLNENPWEKIPADVQIGSKVTGTISSITDYGLFIEILPGVEGLVHISEVSWTDRISDLHKNFKVGQKVEALVVSLDKENRRMSLSIKQLEKNPWQAISENYQVGQKIKGKISNITEFGLFVQLAPGVDGLVHISDLSWTEHIEHPSDKYKKGDEVEAVVTGINKENKRISLSIKHLSENPWTEIEKKHPVGSIVEGQVAKINKFGAFVRLASGIEGLVHSSEIGSNNEKFEELLKSGQPTEFKVVKVSEEEHRLGLSLKSDEQVAQEKARAKKQAASKDNKDRYSKKDNRKSDQPKSQLQLELEKLRQKEAQNDNE</sequence>
<keyword evidence="3" id="KW-0694">RNA-binding</keyword>
<dbReference type="eggNOG" id="COG0539">
    <property type="taxonomic scope" value="Bacteria"/>
</dbReference>
<evidence type="ECO:0000256" key="9">
    <source>
        <dbReference type="SAM" id="MobiDB-lite"/>
    </source>
</evidence>
<dbReference type="InterPro" id="IPR012340">
    <property type="entry name" value="NA-bd_OB-fold"/>
</dbReference>
<proteinExistence type="inferred from homology"/>
<protein>
    <recommendedName>
        <fullName evidence="7">Small ribosomal subunit protein bS1</fullName>
    </recommendedName>
    <alternativeName>
        <fullName evidence="8">30S ribosomal protein S1</fullName>
    </alternativeName>
</protein>
<organism evidence="11 12">
    <name type="scientific">Candidatus Babela massiliensis</name>
    <dbReference type="NCBI Taxonomy" id="673862"/>
    <lineage>
        <taxon>Bacteria</taxon>
        <taxon>Candidatus Babelota</taxon>
        <taxon>Candidatus Babeliae</taxon>
        <taxon>Candidatus Babeliales</taxon>
        <taxon>Candidatus Babeliaceae</taxon>
        <taxon>Candidatus Babela</taxon>
    </lineage>
</organism>
<dbReference type="GO" id="GO:0006412">
    <property type="term" value="P:translation"/>
    <property type="evidence" value="ECO:0007669"/>
    <property type="project" value="InterPro"/>
</dbReference>
<comment type="function">
    <text evidence="6">Binds mRNA; thus facilitating recognition of the initiation point. It is needed to translate mRNA with a short Shine-Dalgarno (SD) purine-rich sequence.</text>
</comment>
<dbReference type="InterPro" id="IPR050437">
    <property type="entry name" value="Ribos_protein_bS1-like"/>
</dbReference>
<feature type="region of interest" description="Disordered" evidence="9">
    <location>
        <begin position="544"/>
        <end position="584"/>
    </location>
</feature>
<comment type="similarity">
    <text evidence="1">Belongs to the bacterial ribosomal protein bS1 family.</text>
</comment>
<dbReference type="PANTHER" id="PTHR10724">
    <property type="entry name" value="30S RIBOSOMAL PROTEIN S1"/>
    <property type="match status" value="1"/>
</dbReference>
<dbReference type="PANTHER" id="PTHR10724:SF7">
    <property type="entry name" value="SMALL RIBOSOMAL SUBUNIT PROTEIN BS1C"/>
    <property type="match status" value="1"/>
</dbReference>
<feature type="compositionally biased region" description="Basic and acidic residues" evidence="9">
    <location>
        <begin position="560"/>
        <end position="578"/>
    </location>
</feature>
<evidence type="ECO:0000256" key="7">
    <source>
        <dbReference type="ARBA" id="ARBA00035293"/>
    </source>
</evidence>
<evidence type="ECO:0000259" key="10">
    <source>
        <dbReference type="PROSITE" id="PS50126"/>
    </source>
</evidence>
<feature type="domain" description="S1 motif" evidence="10">
    <location>
        <begin position="216"/>
        <end position="284"/>
    </location>
</feature>
<dbReference type="AlphaFoldDB" id="V6DH58"/>
<dbReference type="Proteomes" id="UP000018769">
    <property type="component" value="Chromosome I"/>
</dbReference>
<evidence type="ECO:0000256" key="1">
    <source>
        <dbReference type="ARBA" id="ARBA00006767"/>
    </source>
</evidence>
<evidence type="ECO:0000313" key="11">
    <source>
        <dbReference type="EMBL" id="CDK30879.1"/>
    </source>
</evidence>